<sequence>MTSEPSAMMPSGRRPLLNGIHAVSKTMAAAQ</sequence>
<organism evidence="2 3">
    <name type="scientific">Mycobacterium tuberculosis</name>
    <dbReference type="NCBI Taxonomy" id="1773"/>
    <lineage>
        <taxon>Bacteria</taxon>
        <taxon>Bacillati</taxon>
        <taxon>Actinomycetota</taxon>
        <taxon>Actinomycetes</taxon>
        <taxon>Mycobacteriales</taxon>
        <taxon>Mycobacteriaceae</taxon>
        <taxon>Mycobacterium</taxon>
        <taxon>Mycobacterium tuberculosis complex</taxon>
    </lineage>
</organism>
<reference evidence="2 3" key="1">
    <citation type="submission" date="2015-03" db="EMBL/GenBank/DDBJ databases">
        <authorList>
            <consortium name="Pathogen Informatics"/>
        </authorList>
    </citation>
    <scope>NUCLEOTIDE SEQUENCE [LARGE SCALE GENOMIC DNA]</scope>
    <source>
        <strain evidence="2 3">C09601061</strain>
    </source>
</reference>
<evidence type="ECO:0000256" key="1">
    <source>
        <dbReference type="SAM" id="MobiDB-lite"/>
    </source>
</evidence>
<evidence type="ECO:0000313" key="2">
    <source>
        <dbReference type="EMBL" id="CFR99290.1"/>
    </source>
</evidence>
<dbReference type="AlphaFoldDB" id="A0A654U6Y3"/>
<name>A0A654U6Y3_MYCTX</name>
<dbReference type="Proteomes" id="UP000046680">
    <property type="component" value="Unassembled WGS sequence"/>
</dbReference>
<protein>
    <submittedName>
        <fullName evidence="2">Uncharacterized protein</fullName>
    </submittedName>
</protein>
<accession>A0A654U6Y3</accession>
<proteinExistence type="predicted"/>
<gene>
    <name evidence="2" type="ORF">ERS007657_03444</name>
</gene>
<evidence type="ECO:0000313" key="3">
    <source>
        <dbReference type="Proteomes" id="UP000046680"/>
    </source>
</evidence>
<feature type="region of interest" description="Disordered" evidence="1">
    <location>
        <begin position="1"/>
        <end position="31"/>
    </location>
</feature>
<dbReference type="EMBL" id="CGCX01001666">
    <property type="protein sequence ID" value="CFR99290.1"/>
    <property type="molecule type" value="Genomic_DNA"/>
</dbReference>